<dbReference type="InterPro" id="IPR036589">
    <property type="entry name" value="HCY_dom_sf"/>
</dbReference>
<evidence type="ECO:0000313" key="7">
    <source>
        <dbReference type="Proteomes" id="UP000266649"/>
    </source>
</evidence>
<reference evidence="6 7" key="1">
    <citation type="submission" date="2018-09" db="EMBL/GenBank/DDBJ databases">
        <title>Gemmobacter lutimaris sp. nov., a marine bacterium isolated from tidal flat.</title>
        <authorList>
            <person name="Lee D.W."/>
            <person name="Yoo Y."/>
            <person name="Kim J.-J."/>
            <person name="Kim B.S."/>
        </authorList>
    </citation>
    <scope>NUCLEOTIDE SEQUENCE [LARGE SCALE GENOMIC DNA]</scope>
    <source>
        <strain evidence="6 7">YJ-T1-11</strain>
    </source>
</reference>
<dbReference type="OrthoDB" id="9803687at2"/>
<dbReference type="InterPro" id="IPR003726">
    <property type="entry name" value="HCY_dom"/>
</dbReference>
<evidence type="ECO:0000259" key="5">
    <source>
        <dbReference type="PROSITE" id="PS50970"/>
    </source>
</evidence>
<dbReference type="GO" id="GO:0008270">
    <property type="term" value="F:zinc ion binding"/>
    <property type="evidence" value="ECO:0007669"/>
    <property type="project" value="InterPro"/>
</dbReference>
<feature type="binding site" evidence="4">
    <location>
        <position position="202"/>
    </location>
    <ligand>
        <name>Zn(2+)</name>
        <dbReference type="ChEBI" id="CHEBI:29105"/>
    </ligand>
</feature>
<comment type="caution">
    <text evidence="6">The sequence shown here is derived from an EMBL/GenBank/DDBJ whole genome shotgun (WGS) entry which is preliminary data.</text>
</comment>
<keyword evidence="1 4" id="KW-0489">Methyltransferase</keyword>
<dbReference type="GO" id="GO:0008168">
    <property type="term" value="F:methyltransferase activity"/>
    <property type="evidence" value="ECO:0007669"/>
    <property type="project" value="UniProtKB-UniRule"/>
</dbReference>
<keyword evidence="7" id="KW-1185">Reference proteome</keyword>
<protein>
    <submittedName>
        <fullName evidence="6">Homocysteine S-methyltransferase family protein</fullName>
    </submittedName>
</protein>
<proteinExistence type="predicted"/>
<dbReference type="PANTHER" id="PTHR11103">
    <property type="entry name" value="SLR1189 PROTEIN"/>
    <property type="match status" value="1"/>
</dbReference>
<name>A0A398BPR7_9RHOB</name>
<evidence type="ECO:0000256" key="2">
    <source>
        <dbReference type="ARBA" id="ARBA00022679"/>
    </source>
</evidence>
<accession>A0A398BPR7</accession>
<feature type="binding site" evidence="3 4">
    <location>
        <position position="276"/>
    </location>
    <ligand>
        <name>Zn(2+)</name>
        <dbReference type="ChEBI" id="CHEBI:29105"/>
    </ligand>
</feature>
<dbReference type="SUPFAM" id="SSF82282">
    <property type="entry name" value="Homocysteine S-methyltransferase"/>
    <property type="match status" value="1"/>
</dbReference>
<dbReference type="Pfam" id="PF02574">
    <property type="entry name" value="S-methyl_trans"/>
    <property type="match status" value="1"/>
</dbReference>
<keyword evidence="3 4" id="KW-0862">Zinc</keyword>
<dbReference type="AlphaFoldDB" id="A0A398BPR7"/>
<dbReference type="RefSeq" id="WP_119134218.1">
    <property type="nucleotide sequence ID" value="NZ_QXXQ01000003.1"/>
</dbReference>
<evidence type="ECO:0000256" key="4">
    <source>
        <dbReference type="PROSITE-ProRule" id="PRU00333"/>
    </source>
</evidence>
<dbReference type="Gene3D" id="3.20.20.330">
    <property type="entry name" value="Homocysteine-binding-like domain"/>
    <property type="match status" value="1"/>
</dbReference>
<evidence type="ECO:0000256" key="3">
    <source>
        <dbReference type="PIRSR" id="PIRSR037505-2"/>
    </source>
</evidence>
<comment type="cofactor">
    <cofactor evidence="3">
        <name>Zn(2+)</name>
        <dbReference type="ChEBI" id="CHEBI:29105"/>
    </cofactor>
    <text evidence="3">Binds 1 zinc ion per subunit.</text>
</comment>
<dbReference type="Proteomes" id="UP000266649">
    <property type="component" value="Unassembled WGS sequence"/>
</dbReference>
<dbReference type="PROSITE" id="PS50970">
    <property type="entry name" value="HCY"/>
    <property type="match status" value="1"/>
</dbReference>
<dbReference type="PANTHER" id="PTHR11103:SF18">
    <property type="entry name" value="SLR1189 PROTEIN"/>
    <property type="match status" value="1"/>
</dbReference>
<gene>
    <name evidence="6" type="ORF">D2N39_07880</name>
</gene>
<dbReference type="GO" id="GO:0009086">
    <property type="term" value="P:methionine biosynthetic process"/>
    <property type="evidence" value="ECO:0007669"/>
    <property type="project" value="InterPro"/>
</dbReference>
<dbReference type="EMBL" id="QXXQ01000003">
    <property type="protein sequence ID" value="RID92545.1"/>
    <property type="molecule type" value="Genomic_DNA"/>
</dbReference>
<feature type="binding site" evidence="3 4">
    <location>
        <position position="275"/>
    </location>
    <ligand>
        <name>Zn(2+)</name>
        <dbReference type="ChEBI" id="CHEBI:29105"/>
    </ligand>
</feature>
<keyword evidence="2 4" id="KW-0808">Transferase</keyword>
<dbReference type="GO" id="GO:0032259">
    <property type="term" value="P:methylation"/>
    <property type="evidence" value="ECO:0007669"/>
    <property type="project" value="UniProtKB-KW"/>
</dbReference>
<feature type="domain" description="Hcy-binding" evidence="5">
    <location>
        <begin position="1"/>
        <end position="290"/>
    </location>
</feature>
<dbReference type="PIRSF" id="PIRSF037505">
    <property type="entry name" value="Betaine_HMT"/>
    <property type="match status" value="1"/>
</dbReference>
<dbReference type="InterPro" id="IPR017226">
    <property type="entry name" value="BHMT-like"/>
</dbReference>
<evidence type="ECO:0000256" key="1">
    <source>
        <dbReference type="ARBA" id="ARBA00022603"/>
    </source>
</evidence>
<organism evidence="6 7">
    <name type="scientific">Gemmobacter lutimaris</name>
    <dbReference type="NCBI Taxonomy" id="2306023"/>
    <lineage>
        <taxon>Bacteria</taxon>
        <taxon>Pseudomonadati</taxon>
        <taxon>Pseudomonadota</taxon>
        <taxon>Alphaproteobacteria</taxon>
        <taxon>Rhodobacterales</taxon>
        <taxon>Paracoccaceae</taxon>
        <taxon>Gemmobacter</taxon>
    </lineage>
</organism>
<sequence length="298" mass="31290">MAQIALLDGGMGQELVARSGDDPTPLWATRVMLDHPGLVRAIHDDYFAAGATIATTNTYAIHHDRLERFGLDGQFAALHMAALEAAEAARAAHGSGRIAGSIGPLVATYRDDVVLPVDEAAPKVAEVARLLAPKVDFILLETLSTVAQAEGALKGAVQAGKPVWLSVSVHDRQGDRLRSGEPLTDLAPLVAQYRPAAVLANCSVPEAMGDALSVLGSFGPPFGAYANGFTHISDGFLEDAPTVAELTHRHDLTPQKYADFAMGWVAQGASIVGGCCDVGPAHIAELARRLRAEGHEIV</sequence>
<keyword evidence="3 4" id="KW-0479">Metal-binding</keyword>
<evidence type="ECO:0000313" key="6">
    <source>
        <dbReference type="EMBL" id="RID92545.1"/>
    </source>
</evidence>